<sequence length="237" mass="23973">MSSPGQTPAQGHAHTVDASLPAQAQASASAFAPAPAPVPAPGPPANPATPVGSQSSRSVPSPLTDLNPGAGWFPRQTPPPFHHQSAPRPPLWIPHDLQRDARTGAGVECGYDQWGCYGPRPVQPPFRSPAAAPQSPGFPQGNAVPPGAFAAAQVGQPFNGQAVAPTGANGGSNRATHGGPPSGQRAPRRWAAVVAGSAVPDGRNEPVSAAAPGSTNEDRNRAVDGSKPTGRDKKGRE</sequence>
<proteinExistence type="predicted"/>
<name>A0AA39WR47_9PEZI</name>
<comment type="caution">
    <text evidence="2">The sequence shown here is derived from an EMBL/GenBank/DDBJ whole genome shotgun (WGS) entry which is preliminary data.</text>
</comment>
<feature type="region of interest" description="Disordered" evidence="1">
    <location>
        <begin position="125"/>
        <end position="237"/>
    </location>
</feature>
<keyword evidence="3" id="KW-1185">Reference proteome</keyword>
<evidence type="ECO:0000313" key="3">
    <source>
        <dbReference type="Proteomes" id="UP001175000"/>
    </source>
</evidence>
<gene>
    <name evidence="2" type="ORF">B0T14DRAFT_496675</name>
</gene>
<dbReference type="AlphaFoldDB" id="A0AA39WR47"/>
<feature type="compositionally biased region" description="Pro residues" evidence="1">
    <location>
        <begin position="76"/>
        <end position="92"/>
    </location>
</feature>
<feature type="compositionally biased region" description="Low complexity" evidence="1">
    <location>
        <begin position="18"/>
        <end position="33"/>
    </location>
</feature>
<feature type="region of interest" description="Disordered" evidence="1">
    <location>
        <begin position="1"/>
        <end position="95"/>
    </location>
</feature>
<organism evidence="2 3">
    <name type="scientific">Immersiella caudata</name>
    <dbReference type="NCBI Taxonomy" id="314043"/>
    <lineage>
        <taxon>Eukaryota</taxon>
        <taxon>Fungi</taxon>
        <taxon>Dikarya</taxon>
        <taxon>Ascomycota</taxon>
        <taxon>Pezizomycotina</taxon>
        <taxon>Sordariomycetes</taxon>
        <taxon>Sordariomycetidae</taxon>
        <taxon>Sordariales</taxon>
        <taxon>Lasiosphaeriaceae</taxon>
        <taxon>Immersiella</taxon>
    </lineage>
</organism>
<dbReference type="EMBL" id="JAULSU010000004">
    <property type="protein sequence ID" value="KAK0620065.1"/>
    <property type="molecule type" value="Genomic_DNA"/>
</dbReference>
<protein>
    <submittedName>
        <fullName evidence="2">Uncharacterized protein</fullName>
    </submittedName>
</protein>
<feature type="compositionally biased region" description="Pro residues" evidence="1">
    <location>
        <begin position="34"/>
        <end position="47"/>
    </location>
</feature>
<dbReference type="Proteomes" id="UP001175000">
    <property type="component" value="Unassembled WGS sequence"/>
</dbReference>
<accession>A0AA39WR47</accession>
<reference evidence="2" key="1">
    <citation type="submission" date="2023-06" db="EMBL/GenBank/DDBJ databases">
        <title>Genome-scale phylogeny and comparative genomics of the fungal order Sordariales.</title>
        <authorList>
            <consortium name="Lawrence Berkeley National Laboratory"/>
            <person name="Hensen N."/>
            <person name="Bonometti L."/>
            <person name="Westerberg I."/>
            <person name="Brannstrom I.O."/>
            <person name="Guillou S."/>
            <person name="Cros-Aarteil S."/>
            <person name="Calhoun S."/>
            <person name="Haridas S."/>
            <person name="Kuo A."/>
            <person name="Mondo S."/>
            <person name="Pangilinan J."/>
            <person name="Riley R."/>
            <person name="Labutti K."/>
            <person name="Andreopoulos B."/>
            <person name="Lipzen A."/>
            <person name="Chen C."/>
            <person name="Yanf M."/>
            <person name="Daum C."/>
            <person name="Ng V."/>
            <person name="Clum A."/>
            <person name="Steindorff A."/>
            <person name="Ohm R."/>
            <person name="Martin F."/>
            <person name="Silar P."/>
            <person name="Natvig D."/>
            <person name="Lalanne C."/>
            <person name="Gautier V."/>
            <person name="Ament-Velasquez S.L."/>
            <person name="Kruys A."/>
            <person name="Hutchinson M.I."/>
            <person name="Powell A.J."/>
            <person name="Barry K."/>
            <person name="Miller A.N."/>
            <person name="Grigoriev I.V."/>
            <person name="Debuchy R."/>
            <person name="Gladieux P."/>
            <person name="Thoren M.H."/>
            <person name="Johannesson H."/>
        </authorList>
    </citation>
    <scope>NUCLEOTIDE SEQUENCE</scope>
    <source>
        <strain evidence="2">CBS 606.72</strain>
    </source>
</reference>
<evidence type="ECO:0000313" key="2">
    <source>
        <dbReference type="EMBL" id="KAK0620065.1"/>
    </source>
</evidence>
<feature type="compositionally biased region" description="Basic and acidic residues" evidence="1">
    <location>
        <begin position="216"/>
        <end position="237"/>
    </location>
</feature>
<evidence type="ECO:0000256" key="1">
    <source>
        <dbReference type="SAM" id="MobiDB-lite"/>
    </source>
</evidence>
<feature type="compositionally biased region" description="Polar residues" evidence="1">
    <location>
        <begin position="51"/>
        <end position="61"/>
    </location>
</feature>